<protein>
    <submittedName>
        <fullName evidence="3">Uncharacterized protein</fullName>
    </submittedName>
</protein>
<organism evidence="3 4">
    <name type="scientific">Microbacterium aurantiacum</name>
    <dbReference type="NCBI Taxonomy" id="162393"/>
    <lineage>
        <taxon>Bacteria</taxon>
        <taxon>Bacillati</taxon>
        <taxon>Actinomycetota</taxon>
        <taxon>Actinomycetes</taxon>
        <taxon>Micrococcales</taxon>
        <taxon>Microbacteriaceae</taxon>
        <taxon>Microbacterium</taxon>
    </lineage>
</organism>
<dbReference type="OrthoDB" id="5083906at2"/>
<dbReference type="InterPro" id="IPR046231">
    <property type="entry name" value="DUF6264"/>
</dbReference>
<feature type="compositionally biased region" description="Low complexity" evidence="1">
    <location>
        <begin position="34"/>
        <end position="59"/>
    </location>
</feature>
<dbReference type="Pfam" id="PF19779">
    <property type="entry name" value="DUF6264"/>
    <property type="match status" value="1"/>
</dbReference>
<keyword evidence="4" id="KW-1185">Reference proteome</keyword>
<feature type="transmembrane region" description="Helical" evidence="2">
    <location>
        <begin position="69"/>
        <end position="90"/>
    </location>
</feature>
<dbReference type="PATRIC" id="fig|84292.3.peg.2790"/>
<proteinExistence type="predicted"/>
<sequence length="186" mass="19213">MTDERPRPQFGEYASAEEQRARIRQPDVTERLDAGVAPAGAESATAAPAAPAAGATSTSPGRGRLVDRLVAFALLAYGLVNVVSAAPALVDYAAYMTSVFELMGVDAEIGDADAGRPWGIAAAVVLIGGWLLTAAVTWATMRRGRLSWWIPLVGGVVFSLTAGALVMIPLMADTALWSSVMGAAGP</sequence>
<feature type="compositionally biased region" description="Basic and acidic residues" evidence="1">
    <location>
        <begin position="17"/>
        <end position="33"/>
    </location>
</feature>
<dbReference type="EMBL" id="LAVO01000017">
    <property type="protein sequence ID" value="KOS09823.1"/>
    <property type="molecule type" value="Genomic_DNA"/>
</dbReference>
<accession>A0A0M9VK94</accession>
<evidence type="ECO:0000256" key="2">
    <source>
        <dbReference type="SAM" id="Phobius"/>
    </source>
</evidence>
<feature type="transmembrane region" description="Helical" evidence="2">
    <location>
        <begin position="118"/>
        <end position="141"/>
    </location>
</feature>
<dbReference type="Proteomes" id="UP000037737">
    <property type="component" value="Unassembled WGS sequence"/>
</dbReference>
<evidence type="ECO:0000256" key="1">
    <source>
        <dbReference type="SAM" id="MobiDB-lite"/>
    </source>
</evidence>
<keyword evidence="2" id="KW-0472">Membrane</keyword>
<evidence type="ECO:0000313" key="4">
    <source>
        <dbReference type="Proteomes" id="UP000037737"/>
    </source>
</evidence>
<dbReference type="AlphaFoldDB" id="A0A0M9VK94"/>
<evidence type="ECO:0000313" key="3">
    <source>
        <dbReference type="EMBL" id="KOS09823.1"/>
    </source>
</evidence>
<feature type="transmembrane region" description="Helical" evidence="2">
    <location>
        <begin position="148"/>
        <end position="172"/>
    </location>
</feature>
<comment type="caution">
    <text evidence="3">The sequence shown here is derived from an EMBL/GenBank/DDBJ whole genome shotgun (WGS) entry which is preliminary data.</text>
</comment>
<feature type="region of interest" description="Disordered" evidence="1">
    <location>
        <begin position="1"/>
        <end position="59"/>
    </location>
</feature>
<gene>
    <name evidence="3" type="ORF">XI38_13720</name>
</gene>
<name>A0A0M9VK94_9MICO</name>
<reference evidence="3" key="1">
    <citation type="submission" date="2015-04" db="EMBL/GenBank/DDBJ databases">
        <title>Complete genome sequence of Microbacterium chocolatum SIT 101, a bacterium enantioselectively hydrolyzing mesomeric diesters.</title>
        <authorList>
            <person name="Li X."/>
            <person name="Xu Y."/>
        </authorList>
    </citation>
    <scope>NUCLEOTIDE SEQUENCE [LARGE SCALE GENOMIC DNA]</scope>
    <source>
        <strain evidence="3">SIT 101</strain>
    </source>
</reference>
<keyword evidence="2" id="KW-0812">Transmembrane</keyword>
<dbReference type="KEGG" id="mcw:A8L33_12375"/>
<keyword evidence="2" id="KW-1133">Transmembrane helix</keyword>